<gene>
    <name evidence="1" type="ORF">ACM44_14135</name>
</gene>
<reference evidence="1 2" key="1">
    <citation type="journal article" date="2004" name="Int. J. Syst. Evol. Microbiol.">
        <title>Kaistella koreensis gen. nov., sp. nov., a novel member of the Chryseobacterium-Bergeyella-Riemerella branch.</title>
        <authorList>
            <person name="Kim M.K."/>
            <person name="Im W.T."/>
            <person name="Shin Y.K."/>
            <person name="Lim J.H."/>
            <person name="Kim S.H."/>
            <person name="Lee B.C."/>
            <person name="Park M.Y."/>
            <person name="Lee K.Y."/>
            <person name="Lee S.T."/>
        </authorList>
    </citation>
    <scope>NUCLEOTIDE SEQUENCE [LARGE SCALE GENOMIC DNA]</scope>
    <source>
        <strain evidence="1 2">CCUG 49689</strain>
    </source>
</reference>
<comment type="caution">
    <text evidence="1">The sequence shown here is derived from an EMBL/GenBank/DDBJ whole genome shotgun (WGS) entry which is preliminary data.</text>
</comment>
<dbReference type="AlphaFoldDB" id="A0A0J7IWB1"/>
<dbReference type="RefSeq" id="WP_048500707.1">
    <property type="nucleotide sequence ID" value="NZ_LFNG01000035.1"/>
</dbReference>
<dbReference type="OrthoDB" id="1375077at2"/>
<organism evidence="1 2">
    <name type="scientific">Chryseobacterium koreense CCUG 49689</name>
    <dbReference type="NCBI Taxonomy" id="1304281"/>
    <lineage>
        <taxon>Bacteria</taxon>
        <taxon>Pseudomonadati</taxon>
        <taxon>Bacteroidota</taxon>
        <taxon>Flavobacteriia</taxon>
        <taxon>Flavobacteriales</taxon>
        <taxon>Weeksellaceae</taxon>
        <taxon>Chryseobacterium group</taxon>
        <taxon>Chryseobacterium</taxon>
    </lineage>
</organism>
<dbReference type="Proteomes" id="UP000035900">
    <property type="component" value="Unassembled WGS sequence"/>
</dbReference>
<proteinExistence type="predicted"/>
<accession>A0A0J7IWB1</accession>
<name>A0A0J7IWB1_9FLAO</name>
<dbReference type="PATRIC" id="fig|1304281.5.peg.3070"/>
<evidence type="ECO:0000313" key="1">
    <source>
        <dbReference type="EMBL" id="KMQ70101.1"/>
    </source>
</evidence>
<sequence length="145" mass="16294">MKKQHAILPAMFLSLFLFSQEARISADIRGRDCHGGLGLCDVSGEPPSVNKDAVTVRKISGQSIAFVFDNRTLSTSSQRNIAGKEFDKISPTEKLQFSQEKDIILEDSLLDQLQIDRKYGRIKEGNYPLLFEKEEAVVIFTLSEK</sequence>
<dbReference type="EMBL" id="LFNG01000035">
    <property type="protein sequence ID" value="KMQ70101.1"/>
    <property type="molecule type" value="Genomic_DNA"/>
</dbReference>
<dbReference type="STRING" id="1304281.ACM44_14135"/>
<protein>
    <submittedName>
        <fullName evidence="1">Uncharacterized protein</fullName>
    </submittedName>
</protein>
<keyword evidence="2" id="KW-1185">Reference proteome</keyword>
<evidence type="ECO:0000313" key="2">
    <source>
        <dbReference type="Proteomes" id="UP000035900"/>
    </source>
</evidence>